<dbReference type="Pfam" id="PF04149">
    <property type="entry name" value="DUF397"/>
    <property type="match status" value="1"/>
</dbReference>
<dbReference type="KEGG" id="nav:JQS30_13840"/>
<protein>
    <submittedName>
        <fullName evidence="2">DUF397 domain-containing protein</fullName>
    </submittedName>
</protein>
<keyword evidence="3" id="KW-1185">Reference proteome</keyword>
<feature type="domain" description="DUF397" evidence="1">
    <location>
        <begin position="8"/>
        <end position="53"/>
    </location>
</feature>
<dbReference type="RefSeq" id="WP_213170833.1">
    <property type="nucleotide sequence ID" value="NZ_CP070496.1"/>
</dbReference>
<sequence>MTTQGSIASRSGNQGQCVEARINDGVFQVRDSKLADGSPLLTMTGSDLRALIRTSAA</sequence>
<accession>A0A895XHL4</accession>
<dbReference type="Proteomes" id="UP000662939">
    <property type="component" value="Chromosome"/>
</dbReference>
<name>A0A895XHL4_9ACTN</name>
<evidence type="ECO:0000313" key="3">
    <source>
        <dbReference type="Proteomes" id="UP000662939"/>
    </source>
</evidence>
<evidence type="ECO:0000259" key="1">
    <source>
        <dbReference type="Pfam" id="PF04149"/>
    </source>
</evidence>
<dbReference type="EMBL" id="CP070496">
    <property type="protein sequence ID" value="QSB04834.1"/>
    <property type="molecule type" value="Genomic_DNA"/>
</dbReference>
<dbReference type="InterPro" id="IPR007278">
    <property type="entry name" value="DUF397"/>
</dbReference>
<organism evidence="2 3">
    <name type="scientific">Natronoglycomyces albus</name>
    <dbReference type="NCBI Taxonomy" id="2811108"/>
    <lineage>
        <taxon>Bacteria</taxon>
        <taxon>Bacillati</taxon>
        <taxon>Actinomycetota</taxon>
        <taxon>Actinomycetes</taxon>
        <taxon>Glycomycetales</taxon>
        <taxon>Glycomycetaceae</taxon>
        <taxon>Natronoglycomyces</taxon>
    </lineage>
</organism>
<reference evidence="2" key="1">
    <citation type="submission" date="2021-02" db="EMBL/GenBank/DDBJ databases">
        <title>Natronoglycomyces albus gen. nov., sp. nov, a haloalkaliphilic actinobacterium from a soda solonchak soil.</title>
        <authorList>
            <person name="Sorokin D.Y."/>
            <person name="Khijniak T.V."/>
            <person name="Zakharycheva A.P."/>
            <person name="Boueva O.V."/>
            <person name="Ariskina E.V."/>
            <person name="Hahnke R.L."/>
            <person name="Bunk B."/>
            <person name="Sproer C."/>
            <person name="Schumann P."/>
            <person name="Evtushenko L.I."/>
            <person name="Kublanov I.V."/>
        </authorList>
    </citation>
    <scope>NUCLEOTIDE SEQUENCE</scope>
    <source>
        <strain evidence="2">DSM 106290</strain>
    </source>
</reference>
<dbReference type="AlphaFoldDB" id="A0A895XHL4"/>
<gene>
    <name evidence="2" type="ORF">JQS30_13840</name>
</gene>
<proteinExistence type="predicted"/>
<evidence type="ECO:0000313" key="2">
    <source>
        <dbReference type="EMBL" id="QSB04834.1"/>
    </source>
</evidence>